<dbReference type="Proteomes" id="UP000184327">
    <property type="component" value="Unassembled WGS sequence"/>
</dbReference>
<proteinExistence type="predicted"/>
<dbReference type="CDD" id="cd05403">
    <property type="entry name" value="NT_KNTase_like"/>
    <property type="match status" value="1"/>
</dbReference>
<dbReference type="GO" id="GO:0016740">
    <property type="term" value="F:transferase activity"/>
    <property type="evidence" value="ECO:0007669"/>
    <property type="project" value="UniProtKB-KW"/>
</dbReference>
<reference evidence="2 3" key="1">
    <citation type="submission" date="2016-11" db="EMBL/GenBank/DDBJ databases">
        <authorList>
            <person name="Jaros S."/>
            <person name="Januszkiewicz K."/>
            <person name="Wedrychowicz H."/>
        </authorList>
    </citation>
    <scope>NUCLEOTIDE SEQUENCE [LARGE SCALE GENOMIC DNA]</scope>
    <source>
        <strain evidence="2 3">DSM 16112</strain>
    </source>
</reference>
<name>A0A1M4SAZ9_9BURK</name>
<dbReference type="SUPFAM" id="SSF81301">
    <property type="entry name" value="Nucleotidyltransferase"/>
    <property type="match status" value="1"/>
</dbReference>
<dbReference type="OrthoDB" id="9808659at2"/>
<keyword evidence="2" id="KW-0808">Transferase</keyword>
<feature type="domain" description="Polymerase beta nucleotidyltransferase" evidence="1">
    <location>
        <begin position="20"/>
        <end position="101"/>
    </location>
</feature>
<dbReference type="InterPro" id="IPR041633">
    <property type="entry name" value="Polbeta"/>
</dbReference>
<dbReference type="AlphaFoldDB" id="A0A1M4SAZ9"/>
<dbReference type="EMBL" id="FQUZ01000001">
    <property type="protein sequence ID" value="SHE29370.1"/>
    <property type="molecule type" value="Genomic_DNA"/>
</dbReference>
<keyword evidence="3" id="KW-1185">Reference proteome</keyword>
<sequence>MHSRDIGRLQMKPRHLAMLQALLAQQASQAQVWAYGSRVSGNAHEGSDLDIVLRNPSNLKAEVPNWMEVQEAIQESDLPMLVDVHDWAHLPSDFRRNIERNYVEIQVGAVDE</sequence>
<dbReference type="InterPro" id="IPR043519">
    <property type="entry name" value="NT_sf"/>
</dbReference>
<gene>
    <name evidence="2" type="ORF">SAMN02745117_00061</name>
</gene>
<dbReference type="Gene3D" id="3.30.460.10">
    <property type="entry name" value="Beta Polymerase, domain 2"/>
    <property type="match status" value="1"/>
</dbReference>
<evidence type="ECO:0000313" key="2">
    <source>
        <dbReference type="EMBL" id="SHE29370.1"/>
    </source>
</evidence>
<organism evidence="2 3">
    <name type="scientific">Lampropedia hyalina DSM 16112</name>
    <dbReference type="NCBI Taxonomy" id="1122156"/>
    <lineage>
        <taxon>Bacteria</taxon>
        <taxon>Pseudomonadati</taxon>
        <taxon>Pseudomonadota</taxon>
        <taxon>Betaproteobacteria</taxon>
        <taxon>Burkholderiales</taxon>
        <taxon>Comamonadaceae</taxon>
        <taxon>Lampropedia</taxon>
    </lineage>
</organism>
<dbReference type="Pfam" id="PF18765">
    <property type="entry name" value="Polbeta"/>
    <property type="match status" value="1"/>
</dbReference>
<evidence type="ECO:0000313" key="3">
    <source>
        <dbReference type="Proteomes" id="UP000184327"/>
    </source>
</evidence>
<accession>A0A1M4SAZ9</accession>
<protein>
    <submittedName>
        <fullName evidence="2">Nucleotidyltransferase domain-containing protein</fullName>
    </submittedName>
</protein>
<dbReference type="RefSeq" id="WP_073353267.1">
    <property type="nucleotide sequence ID" value="NZ_FQUZ01000001.1"/>
</dbReference>
<dbReference type="STRING" id="1122156.SAMN02745117_00061"/>
<evidence type="ECO:0000259" key="1">
    <source>
        <dbReference type="Pfam" id="PF18765"/>
    </source>
</evidence>